<evidence type="ECO:0000256" key="5">
    <source>
        <dbReference type="ARBA" id="ARBA00022989"/>
    </source>
</evidence>
<evidence type="ECO:0000256" key="6">
    <source>
        <dbReference type="ARBA" id="ARBA00023136"/>
    </source>
</evidence>
<comment type="subcellular location">
    <subcellularLocation>
        <location evidence="1">Membrane</location>
        <topology evidence="1">Multi-pass membrane protein</topology>
    </subcellularLocation>
</comment>
<evidence type="ECO:0000256" key="7">
    <source>
        <dbReference type="SAM" id="Phobius"/>
    </source>
</evidence>
<reference evidence="9 10" key="1">
    <citation type="submission" date="2024-01" db="EMBL/GenBank/DDBJ databases">
        <authorList>
            <person name="Allen C."/>
            <person name="Tagirdzhanova G."/>
        </authorList>
    </citation>
    <scope>NUCLEOTIDE SEQUENCE [LARGE SCALE GENOMIC DNA]</scope>
</reference>
<evidence type="ECO:0000256" key="1">
    <source>
        <dbReference type="ARBA" id="ARBA00004141"/>
    </source>
</evidence>
<dbReference type="Pfam" id="PF00083">
    <property type="entry name" value="Sugar_tr"/>
    <property type="match status" value="2"/>
</dbReference>
<keyword evidence="10" id="KW-1185">Reference proteome</keyword>
<feature type="transmembrane region" description="Helical" evidence="7">
    <location>
        <begin position="348"/>
        <end position="370"/>
    </location>
</feature>
<keyword evidence="6 7" id="KW-0472">Membrane</keyword>
<gene>
    <name evidence="9" type="ORF">SCUCBS95973_008666</name>
</gene>
<evidence type="ECO:0000256" key="4">
    <source>
        <dbReference type="ARBA" id="ARBA00022692"/>
    </source>
</evidence>
<dbReference type="Gene3D" id="1.20.1250.20">
    <property type="entry name" value="MFS general substrate transporter like domains"/>
    <property type="match status" value="2"/>
</dbReference>
<comment type="similarity">
    <text evidence="2">Belongs to the major facilitator superfamily. Sugar transporter (TC 2.A.1.1) family.</text>
</comment>
<sequence length="513" mass="55396">MVTEELDIQPIVTSFQLPLPVTNYHDLAPLARSNMGMTIGYRVLRHLVRNDAMRDDPPKVYNWRIFAVAAGATFGGALFGIDSGIIGGVLAMPTFKAQYGLDVLSDSARAVLSGNLVITMQAGAILGALCGYPSGETVGRRPSLLVYSVLAFIGGLLQTFAYGHLACFYIGRFVEGLGLGGATMLGPMYVSENAPRHPRPLGRLLSAAASHRKHGRAMHMVPLALQAVPALFLFLAVLACPESPRWLASKDNWEAVGRVLSYMRQLPVDHPYVQHEVESCSCSSKMTVPELGLEPTNAINYYSPTIFAALGLSSSASGLFATGIYGVVRVTTCALYIALLADTMGRHWSFVWTGFGCAATLLYIGFYVRFDPPQAGGSISAAGYVALVCIYLFAAIFEFGWGPIAWVYINEIPTNRLRGYTVALAAATQYLWGLVVTKVGPIMLVNIPYGTYFVFGSFCVVWGVLAFWIPETKGVSLERMDELFGAADFSAIGDFKDATATKEADSMAATHHD</sequence>
<accession>A0ABP0CP26</accession>
<dbReference type="Proteomes" id="UP001642405">
    <property type="component" value="Unassembled WGS sequence"/>
</dbReference>
<organism evidence="9 10">
    <name type="scientific">Sporothrix curviconia</name>
    <dbReference type="NCBI Taxonomy" id="1260050"/>
    <lineage>
        <taxon>Eukaryota</taxon>
        <taxon>Fungi</taxon>
        <taxon>Dikarya</taxon>
        <taxon>Ascomycota</taxon>
        <taxon>Pezizomycotina</taxon>
        <taxon>Sordariomycetes</taxon>
        <taxon>Sordariomycetidae</taxon>
        <taxon>Ophiostomatales</taxon>
        <taxon>Ophiostomataceae</taxon>
        <taxon>Sporothrix</taxon>
    </lineage>
</organism>
<evidence type="ECO:0000256" key="3">
    <source>
        <dbReference type="ARBA" id="ARBA00022448"/>
    </source>
</evidence>
<evidence type="ECO:0000313" key="10">
    <source>
        <dbReference type="Proteomes" id="UP001642405"/>
    </source>
</evidence>
<proteinExistence type="inferred from homology"/>
<feature type="transmembrane region" description="Helical" evidence="7">
    <location>
        <begin position="421"/>
        <end position="443"/>
    </location>
</feature>
<keyword evidence="3" id="KW-0813">Transport</keyword>
<feature type="transmembrane region" description="Helical" evidence="7">
    <location>
        <begin position="144"/>
        <end position="163"/>
    </location>
</feature>
<comment type="caution">
    <text evidence="9">The sequence shown here is derived from an EMBL/GenBank/DDBJ whole genome shotgun (WGS) entry which is preliminary data.</text>
</comment>
<dbReference type="InterPro" id="IPR036259">
    <property type="entry name" value="MFS_trans_sf"/>
</dbReference>
<dbReference type="InterPro" id="IPR003663">
    <property type="entry name" value="Sugar/inositol_transpt"/>
</dbReference>
<evidence type="ECO:0000259" key="8">
    <source>
        <dbReference type="PROSITE" id="PS50850"/>
    </source>
</evidence>
<dbReference type="InterPro" id="IPR005829">
    <property type="entry name" value="Sugar_transporter_CS"/>
</dbReference>
<feature type="transmembrane region" description="Helical" evidence="7">
    <location>
        <begin position="110"/>
        <end position="132"/>
    </location>
</feature>
<dbReference type="InterPro" id="IPR020846">
    <property type="entry name" value="MFS_dom"/>
</dbReference>
<feature type="transmembrane region" description="Helical" evidence="7">
    <location>
        <begin position="449"/>
        <end position="469"/>
    </location>
</feature>
<name>A0ABP0CP26_9PEZI</name>
<dbReference type="PANTHER" id="PTHR48022:SF21">
    <property type="entry name" value="QUINATE TRANSPORTER, PUTATIVE (AFU_ORTHOLOGUE AFUA_6G06960)-RELATED"/>
    <property type="match status" value="1"/>
</dbReference>
<dbReference type="SUPFAM" id="SSF103473">
    <property type="entry name" value="MFS general substrate transporter"/>
    <property type="match status" value="1"/>
</dbReference>
<dbReference type="PRINTS" id="PR00171">
    <property type="entry name" value="SUGRTRNSPORT"/>
</dbReference>
<dbReference type="InterPro" id="IPR005828">
    <property type="entry name" value="MFS_sugar_transport-like"/>
</dbReference>
<evidence type="ECO:0000313" key="9">
    <source>
        <dbReference type="EMBL" id="CAK7233651.1"/>
    </source>
</evidence>
<dbReference type="PANTHER" id="PTHR48022">
    <property type="entry name" value="PLASTIDIC GLUCOSE TRANSPORTER 4"/>
    <property type="match status" value="1"/>
</dbReference>
<feature type="transmembrane region" description="Helical" evidence="7">
    <location>
        <begin position="169"/>
        <end position="190"/>
    </location>
</feature>
<feature type="transmembrane region" description="Helical" evidence="7">
    <location>
        <begin position="220"/>
        <end position="239"/>
    </location>
</feature>
<feature type="transmembrane region" description="Helical" evidence="7">
    <location>
        <begin position="65"/>
        <end position="90"/>
    </location>
</feature>
<dbReference type="InterPro" id="IPR050360">
    <property type="entry name" value="MFS_Sugar_Transporters"/>
</dbReference>
<feature type="domain" description="Major facilitator superfamily (MFS) profile" evidence="8">
    <location>
        <begin position="68"/>
        <end position="474"/>
    </location>
</feature>
<protein>
    <recommendedName>
        <fullName evidence="8">Major facilitator superfamily (MFS) profile domain-containing protein</fullName>
    </recommendedName>
</protein>
<dbReference type="PROSITE" id="PS00217">
    <property type="entry name" value="SUGAR_TRANSPORT_2"/>
    <property type="match status" value="1"/>
</dbReference>
<dbReference type="EMBL" id="CAWUHB010000076">
    <property type="protein sequence ID" value="CAK7233651.1"/>
    <property type="molecule type" value="Genomic_DNA"/>
</dbReference>
<evidence type="ECO:0000256" key="2">
    <source>
        <dbReference type="ARBA" id="ARBA00010992"/>
    </source>
</evidence>
<keyword evidence="4 7" id="KW-0812">Transmembrane</keyword>
<keyword evidence="5 7" id="KW-1133">Transmembrane helix</keyword>
<feature type="transmembrane region" description="Helical" evidence="7">
    <location>
        <begin position="382"/>
        <end position="409"/>
    </location>
</feature>
<dbReference type="PROSITE" id="PS50850">
    <property type="entry name" value="MFS"/>
    <property type="match status" value="1"/>
</dbReference>